<feature type="domain" description="Phosphoribosyltransferase" evidence="3">
    <location>
        <begin position="38"/>
        <end position="134"/>
    </location>
</feature>
<organism evidence="4 5">
    <name type="scientific">Thermomicrobium roseum (strain ATCC 27502 / DSM 5159 / P-2)</name>
    <dbReference type="NCBI Taxonomy" id="309801"/>
    <lineage>
        <taxon>Bacteria</taxon>
        <taxon>Pseudomonadati</taxon>
        <taxon>Thermomicrobiota</taxon>
        <taxon>Thermomicrobia</taxon>
        <taxon>Thermomicrobiales</taxon>
        <taxon>Thermomicrobiaceae</taxon>
        <taxon>Thermomicrobium</taxon>
    </lineage>
</organism>
<dbReference type="Pfam" id="PF00156">
    <property type="entry name" value="Pribosyltran"/>
    <property type="match status" value="1"/>
</dbReference>
<evidence type="ECO:0000256" key="2">
    <source>
        <dbReference type="SAM" id="MobiDB-lite"/>
    </source>
</evidence>
<dbReference type="CDD" id="cd06223">
    <property type="entry name" value="PRTases_typeI"/>
    <property type="match status" value="1"/>
</dbReference>
<comment type="similarity">
    <text evidence="1">Belongs to the ComF/GntX family.</text>
</comment>
<dbReference type="Gene3D" id="3.40.50.2020">
    <property type="match status" value="1"/>
</dbReference>
<dbReference type="SUPFAM" id="SSF53271">
    <property type="entry name" value="PRTase-like"/>
    <property type="match status" value="1"/>
</dbReference>
<dbReference type="eggNOG" id="COG1040">
    <property type="taxonomic scope" value="Bacteria"/>
</dbReference>
<dbReference type="KEGG" id="tro:trd_1900"/>
<evidence type="ECO:0000313" key="4">
    <source>
        <dbReference type="EMBL" id="ACM06151.1"/>
    </source>
</evidence>
<evidence type="ECO:0000256" key="1">
    <source>
        <dbReference type="ARBA" id="ARBA00008007"/>
    </source>
</evidence>
<dbReference type="InterPro" id="IPR029057">
    <property type="entry name" value="PRTase-like"/>
</dbReference>
<reference evidence="4 5" key="1">
    <citation type="journal article" date="2009" name="PLoS ONE">
        <title>Complete genome sequence of the aerobic CO-oxidizing thermophile Thermomicrobium roseum.</title>
        <authorList>
            <person name="Wu D."/>
            <person name="Raymond J."/>
            <person name="Wu M."/>
            <person name="Chatterji S."/>
            <person name="Ren Q."/>
            <person name="Graham J.E."/>
            <person name="Bryant D.A."/>
            <person name="Robb F."/>
            <person name="Colman A."/>
            <person name="Tallon L.J."/>
            <person name="Badger J.H."/>
            <person name="Madupu R."/>
            <person name="Ward N.L."/>
            <person name="Eisen J.A."/>
        </authorList>
    </citation>
    <scope>NUCLEOTIDE SEQUENCE [LARGE SCALE GENOMIC DNA]</scope>
    <source>
        <strain evidence="5">ATCC 27502 / DSM 5159 / P-2</strain>
    </source>
</reference>
<dbReference type="EMBL" id="CP001275">
    <property type="protein sequence ID" value="ACM06151.1"/>
    <property type="molecule type" value="Genomic_DNA"/>
</dbReference>
<dbReference type="AlphaFoldDB" id="B9L200"/>
<sequence>MVVALADFLDTRVVRLWLAAIVPVPPSNEDRPLQPVRELARALAERTGLPLAERYLVKQRPTPMLKSIDSLAEREQELAGVFTVTDPERYRGQWVLLFDDICQTGTTLAAATRVLREEGGVAGVYVLVVTLTRTYPEGAGGAWRTRFRSPDRDDVEGDPWGDQIPF</sequence>
<gene>
    <name evidence="4" type="ordered locus">trd_1900</name>
</gene>
<dbReference type="STRING" id="309801.trd_1900"/>
<dbReference type="InterPro" id="IPR000836">
    <property type="entry name" value="PRTase_dom"/>
</dbReference>
<keyword evidence="5" id="KW-1185">Reference proteome</keyword>
<dbReference type="PANTHER" id="PTHR47505">
    <property type="entry name" value="DNA UTILIZATION PROTEIN YHGH"/>
    <property type="match status" value="1"/>
</dbReference>
<evidence type="ECO:0000259" key="3">
    <source>
        <dbReference type="Pfam" id="PF00156"/>
    </source>
</evidence>
<dbReference type="HOGENOM" id="CLU_1601931_0_0_0"/>
<dbReference type="Proteomes" id="UP000000447">
    <property type="component" value="Chromosome"/>
</dbReference>
<name>B9L200_THERP</name>
<feature type="region of interest" description="Disordered" evidence="2">
    <location>
        <begin position="146"/>
        <end position="166"/>
    </location>
</feature>
<dbReference type="InterPro" id="IPR051910">
    <property type="entry name" value="ComF/GntX_DNA_util-trans"/>
</dbReference>
<protein>
    <recommendedName>
        <fullName evidence="3">Phosphoribosyltransferase domain-containing protein</fullName>
    </recommendedName>
</protein>
<dbReference type="RefSeq" id="WP_015922842.1">
    <property type="nucleotide sequence ID" value="NC_011959.1"/>
</dbReference>
<dbReference type="PANTHER" id="PTHR47505:SF1">
    <property type="entry name" value="DNA UTILIZATION PROTEIN YHGH"/>
    <property type="match status" value="1"/>
</dbReference>
<accession>B9L200</accession>
<proteinExistence type="inferred from homology"/>
<evidence type="ECO:0000313" key="5">
    <source>
        <dbReference type="Proteomes" id="UP000000447"/>
    </source>
</evidence>